<evidence type="ECO:0008006" key="4">
    <source>
        <dbReference type="Google" id="ProtNLM"/>
    </source>
</evidence>
<dbReference type="RefSeq" id="WP_147030123.1">
    <property type="nucleotide sequence ID" value="NZ_CP042436.1"/>
</dbReference>
<keyword evidence="3" id="KW-1185">Reference proteome</keyword>
<feature type="transmembrane region" description="Helical" evidence="1">
    <location>
        <begin position="54"/>
        <end position="76"/>
    </location>
</feature>
<keyword evidence="1" id="KW-1133">Transmembrane helix</keyword>
<feature type="transmembrane region" description="Helical" evidence="1">
    <location>
        <begin position="217"/>
        <end position="238"/>
    </location>
</feature>
<feature type="transmembrane region" description="Helical" evidence="1">
    <location>
        <begin position="250"/>
        <end position="272"/>
    </location>
</feature>
<dbReference type="OrthoDB" id="660047at2"/>
<feature type="transmembrane region" description="Helical" evidence="1">
    <location>
        <begin position="165"/>
        <end position="183"/>
    </location>
</feature>
<feature type="transmembrane region" description="Helical" evidence="1">
    <location>
        <begin position="302"/>
        <end position="324"/>
    </location>
</feature>
<sequence length="387" mass="42469">MIAYNTKWLANLRLKDMLKKDEAAGRITEGELKAIMEQYPAGFYTPGALARAGFFIITCVVVLFAYGLISLMAASADIFDSPAFPIFLGMVSYVGLELMVYVKHHYRSGVDDALLFLSACMILAGLFMAFSGFGDRANYATLCGIAFLMFLILSLRFIDILMAAACSFCLFAFIFFTWTSLIASGLTTAPFIMMLVAGGGYWLSYTSMSKFVDHENCFTVAQIVCLVTLYAAGNYYIIKTLSDNLHGQPFNVPFGTFFWAWTIGIPLVYIGFGIRKKNIILLRTGLLMIVPAVLTFRNYYHILPTDIMLTIAGAVLLGLAYGIIRYLKTPRHGFTYAAPEDEHMADRLKVESLLVAESFSSHTPAPADNSVKFGGGDFGGGGSSGNF</sequence>
<dbReference type="KEGG" id="mgin:FRZ54_02745"/>
<keyword evidence="1" id="KW-0472">Membrane</keyword>
<feature type="transmembrane region" description="Helical" evidence="1">
    <location>
        <begin position="189"/>
        <end position="205"/>
    </location>
</feature>
<feature type="transmembrane region" description="Helical" evidence="1">
    <location>
        <begin position="279"/>
        <end position="296"/>
    </location>
</feature>
<feature type="transmembrane region" description="Helical" evidence="1">
    <location>
        <begin position="82"/>
        <end position="102"/>
    </location>
</feature>
<dbReference type="EMBL" id="CP042436">
    <property type="protein sequence ID" value="QEC61546.1"/>
    <property type="molecule type" value="Genomic_DNA"/>
</dbReference>
<feature type="transmembrane region" description="Helical" evidence="1">
    <location>
        <begin position="139"/>
        <end position="158"/>
    </location>
</feature>
<gene>
    <name evidence="2" type="ORF">FRZ54_02745</name>
</gene>
<proteinExistence type="predicted"/>
<reference evidence="2 3" key="1">
    <citation type="journal article" date="2017" name="Curr. Microbiol.">
        <title>Mucilaginibacter ginsenosidivorans sp. nov., Isolated from Soil of Ginseng Field.</title>
        <authorList>
            <person name="Kim M.M."/>
            <person name="Siddiqi M.Z."/>
            <person name="Im W.T."/>
        </authorList>
    </citation>
    <scope>NUCLEOTIDE SEQUENCE [LARGE SCALE GENOMIC DNA]</scope>
    <source>
        <strain evidence="2 3">Gsoil 3017</strain>
    </source>
</reference>
<protein>
    <recommendedName>
        <fullName evidence="4">DUF2157 domain-containing protein</fullName>
    </recommendedName>
</protein>
<feature type="transmembrane region" description="Helical" evidence="1">
    <location>
        <begin position="114"/>
        <end position="133"/>
    </location>
</feature>
<organism evidence="2 3">
    <name type="scientific">Mucilaginibacter ginsenosidivorans</name>
    <dbReference type="NCBI Taxonomy" id="398053"/>
    <lineage>
        <taxon>Bacteria</taxon>
        <taxon>Pseudomonadati</taxon>
        <taxon>Bacteroidota</taxon>
        <taxon>Sphingobacteriia</taxon>
        <taxon>Sphingobacteriales</taxon>
        <taxon>Sphingobacteriaceae</taxon>
        <taxon>Mucilaginibacter</taxon>
    </lineage>
</organism>
<keyword evidence="1" id="KW-0812">Transmembrane</keyword>
<evidence type="ECO:0000256" key="1">
    <source>
        <dbReference type="SAM" id="Phobius"/>
    </source>
</evidence>
<evidence type="ECO:0000313" key="3">
    <source>
        <dbReference type="Proteomes" id="UP000321479"/>
    </source>
</evidence>
<evidence type="ECO:0000313" key="2">
    <source>
        <dbReference type="EMBL" id="QEC61546.1"/>
    </source>
</evidence>
<name>A0A5B8USX5_9SPHI</name>
<accession>A0A5B8USX5</accession>
<dbReference type="Proteomes" id="UP000321479">
    <property type="component" value="Chromosome"/>
</dbReference>
<dbReference type="AlphaFoldDB" id="A0A5B8USX5"/>